<gene>
    <name evidence="1" type="ORF">MNBD_ACTINO01-1332</name>
</gene>
<reference evidence="1" key="1">
    <citation type="submission" date="2018-06" db="EMBL/GenBank/DDBJ databases">
        <authorList>
            <person name="Zhirakovskaya E."/>
        </authorList>
    </citation>
    <scope>NUCLEOTIDE SEQUENCE</scope>
</reference>
<sequence length="120" mass="12428">MLVALLFVLAACASSTVRPVEFENMSSDEVGCTVNYGNTDLYIVGPLGPSDSEEVTPNDYTSIRVGRTALDIVVVATVPDGGGNAATPLNDMPADGVVARRAFSNGGDPGYVVTCWRGDG</sequence>
<dbReference type="AlphaFoldDB" id="A0A3B0SJQ7"/>
<accession>A0A3B0SJQ7</accession>
<evidence type="ECO:0000313" key="1">
    <source>
        <dbReference type="EMBL" id="VAW04443.1"/>
    </source>
</evidence>
<proteinExistence type="predicted"/>
<name>A0A3B0SJQ7_9ZZZZ</name>
<dbReference type="EMBL" id="UOEI01000396">
    <property type="protein sequence ID" value="VAW04443.1"/>
    <property type="molecule type" value="Genomic_DNA"/>
</dbReference>
<protein>
    <submittedName>
        <fullName evidence="1">Uncharacterized protein</fullName>
    </submittedName>
</protein>
<organism evidence="1">
    <name type="scientific">hydrothermal vent metagenome</name>
    <dbReference type="NCBI Taxonomy" id="652676"/>
    <lineage>
        <taxon>unclassified sequences</taxon>
        <taxon>metagenomes</taxon>
        <taxon>ecological metagenomes</taxon>
    </lineage>
</organism>